<dbReference type="Pfam" id="PF13424">
    <property type="entry name" value="TPR_12"/>
    <property type="match status" value="1"/>
</dbReference>
<proteinExistence type="predicted"/>
<evidence type="ECO:0008006" key="4">
    <source>
        <dbReference type="Google" id="ProtNLM"/>
    </source>
</evidence>
<dbReference type="InterPro" id="IPR011990">
    <property type="entry name" value="TPR-like_helical_dom_sf"/>
</dbReference>
<protein>
    <recommendedName>
        <fullName evidence="4">Tetratricopeptide repeat protein</fullName>
    </recommendedName>
</protein>
<accession>A0ABQ4JIE2</accession>
<evidence type="ECO:0000313" key="3">
    <source>
        <dbReference type="Proteomes" id="UP000653076"/>
    </source>
</evidence>
<feature type="region of interest" description="Disordered" evidence="1">
    <location>
        <begin position="304"/>
        <end position="328"/>
    </location>
</feature>
<dbReference type="SUPFAM" id="SSF48452">
    <property type="entry name" value="TPR-like"/>
    <property type="match status" value="1"/>
</dbReference>
<gene>
    <name evidence="2" type="ORF">Vqi01_55410</name>
</gene>
<evidence type="ECO:0000313" key="2">
    <source>
        <dbReference type="EMBL" id="GIJ30379.1"/>
    </source>
</evidence>
<dbReference type="Proteomes" id="UP000653076">
    <property type="component" value="Unassembled WGS sequence"/>
</dbReference>
<evidence type="ECO:0000256" key="1">
    <source>
        <dbReference type="SAM" id="MobiDB-lite"/>
    </source>
</evidence>
<keyword evidence="3" id="KW-1185">Reference proteome</keyword>
<sequence length="328" mass="35129">MGIMALPETYLPAGLLRCGLCYEPMVQVDAGIEPGYQCQPGCRPTPLDAAQLADTIGRAILRHAPQVVPTTITPAHPLVAATYADRVLTHVTVGVSGTDITLAWPTTSTLLPNPHRNVQALRIAAARHLAGRNPQRALHLLYDSLTGINPATAPADLVHADAAARLAMVQLSLGQPNAAITWASYAHASLTQLHGPTHPDSIASLHLLATAHRSANHHQHALRLLWQLADHLATTDGPTAHRALATHAAIALVLHHLGHCQPARALLADTITAHRRAHPRHPATLRMQQHLTRIWCDCASTGHDHPESSKPVMPAASPWPLEKSATSR</sequence>
<organism evidence="2 3">
    <name type="scientific">Micromonospora qiuiae</name>
    <dbReference type="NCBI Taxonomy" id="502268"/>
    <lineage>
        <taxon>Bacteria</taxon>
        <taxon>Bacillati</taxon>
        <taxon>Actinomycetota</taxon>
        <taxon>Actinomycetes</taxon>
        <taxon>Micromonosporales</taxon>
        <taxon>Micromonosporaceae</taxon>
        <taxon>Micromonospora</taxon>
    </lineage>
</organism>
<comment type="caution">
    <text evidence="2">The sequence shown here is derived from an EMBL/GenBank/DDBJ whole genome shotgun (WGS) entry which is preliminary data.</text>
</comment>
<dbReference type="EMBL" id="BOPC01000109">
    <property type="protein sequence ID" value="GIJ30379.1"/>
    <property type="molecule type" value="Genomic_DNA"/>
</dbReference>
<name>A0ABQ4JIE2_9ACTN</name>
<reference evidence="2 3" key="1">
    <citation type="submission" date="2021-01" db="EMBL/GenBank/DDBJ databases">
        <title>Whole genome shotgun sequence of Verrucosispora qiuiae NBRC 106684.</title>
        <authorList>
            <person name="Komaki H."/>
            <person name="Tamura T."/>
        </authorList>
    </citation>
    <scope>NUCLEOTIDE SEQUENCE [LARGE SCALE GENOMIC DNA]</scope>
    <source>
        <strain evidence="2 3">NBRC 106684</strain>
    </source>
</reference>
<dbReference type="Gene3D" id="1.25.40.10">
    <property type="entry name" value="Tetratricopeptide repeat domain"/>
    <property type="match status" value="1"/>
</dbReference>